<keyword evidence="4 5" id="KW-0975">Bacterial flagellum</keyword>
<feature type="domain" description="Flagellar hook protein FlgE/F/G-like D1" evidence="9">
    <location>
        <begin position="76"/>
        <end position="140"/>
    </location>
</feature>
<dbReference type="InterPro" id="IPR020013">
    <property type="entry name" value="Flagellar_FlgE/F/G"/>
</dbReference>
<feature type="domain" description="Flagellar basal-body/hook protein C-terminal" evidence="7">
    <location>
        <begin position="373"/>
        <end position="417"/>
    </location>
</feature>
<keyword evidence="10" id="KW-0966">Cell projection</keyword>
<evidence type="ECO:0000313" key="10">
    <source>
        <dbReference type="EMBL" id="TXL80883.1"/>
    </source>
</evidence>
<evidence type="ECO:0000259" key="9">
    <source>
        <dbReference type="Pfam" id="PF22692"/>
    </source>
</evidence>
<evidence type="ECO:0000259" key="8">
    <source>
        <dbReference type="Pfam" id="PF07559"/>
    </source>
</evidence>
<feature type="domain" description="Flagellar hook protein FlgE D2" evidence="8">
    <location>
        <begin position="157"/>
        <end position="299"/>
    </location>
</feature>
<keyword evidence="10" id="KW-0282">Flagellum</keyword>
<evidence type="ECO:0000256" key="5">
    <source>
        <dbReference type="RuleBase" id="RU362116"/>
    </source>
</evidence>
<dbReference type="InterPro" id="IPR037925">
    <property type="entry name" value="FlgE/F/G-like"/>
</dbReference>
<dbReference type="Pfam" id="PF22692">
    <property type="entry name" value="LlgE_F_G_D1"/>
    <property type="match status" value="1"/>
</dbReference>
<comment type="similarity">
    <text evidence="2 5">Belongs to the flagella basal body rod proteins family.</text>
</comment>
<evidence type="ECO:0000256" key="3">
    <source>
        <dbReference type="ARBA" id="ARBA00019015"/>
    </source>
</evidence>
<dbReference type="InterPro" id="IPR001444">
    <property type="entry name" value="Flag_bb_rod_N"/>
</dbReference>
<proteinExistence type="inferred from homology"/>
<dbReference type="PANTHER" id="PTHR30435">
    <property type="entry name" value="FLAGELLAR PROTEIN"/>
    <property type="match status" value="1"/>
</dbReference>
<dbReference type="InterPro" id="IPR011491">
    <property type="entry name" value="FlgE_D2"/>
</dbReference>
<dbReference type="EMBL" id="RCNL01000001">
    <property type="protein sequence ID" value="TXL80883.1"/>
    <property type="molecule type" value="Genomic_DNA"/>
</dbReference>
<dbReference type="SUPFAM" id="SSF117143">
    <property type="entry name" value="Flagellar hook protein flgE"/>
    <property type="match status" value="1"/>
</dbReference>
<gene>
    <name evidence="10" type="ORF">D9O29_01915</name>
</gene>
<evidence type="ECO:0000259" key="6">
    <source>
        <dbReference type="Pfam" id="PF00460"/>
    </source>
</evidence>
<reference evidence="10 11" key="1">
    <citation type="submission" date="2018-10" db="EMBL/GenBank/DDBJ databases">
        <title>Draft genome sequence of Pantoea vagans isolated from corpses of the sugarcane aphid Melanaphis sacchari Zehntner.</title>
        <authorList>
            <person name="Toledo E."/>
            <person name="Pena G."/>
            <person name="Lozano L."/>
        </authorList>
    </citation>
    <scope>NUCLEOTIDE SEQUENCE [LARGE SCALE GENOMIC DNA]</scope>
    <source>
        <strain evidence="10 11">ET-90</strain>
    </source>
</reference>
<dbReference type="Gene3D" id="2.60.98.20">
    <property type="entry name" value="Flagellar hook protein FlgE"/>
    <property type="match status" value="1"/>
</dbReference>
<dbReference type="PROSITE" id="PS00588">
    <property type="entry name" value="FLAGELLA_BB_ROD"/>
    <property type="match status" value="1"/>
</dbReference>
<keyword evidence="10" id="KW-0969">Cilium</keyword>
<dbReference type="Proteomes" id="UP000426772">
    <property type="component" value="Unassembled WGS sequence"/>
</dbReference>
<dbReference type="Pfam" id="PF07559">
    <property type="entry name" value="FlgE_D2"/>
    <property type="match status" value="1"/>
</dbReference>
<accession>A0ABY3LK49</accession>
<evidence type="ECO:0000256" key="1">
    <source>
        <dbReference type="ARBA" id="ARBA00004117"/>
    </source>
</evidence>
<feature type="domain" description="Flagellar basal body rod protein N-terminal" evidence="6">
    <location>
        <begin position="6"/>
        <end position="33"/>
    </location>
</feature>
<keyword evidence="11" id="KW-1185">Reference proteome</keyword>
<dbReference type="Pfam" id="PF00460">
    <property type="entry name" value="Flg_bb_rod"/>
    <property type="match status" value="1"/>
</dbReference>
<dbReference type="NCBIfam" id="TIGR03506">
    <property type="entry name" value="FlgEFG_subfam"/>
    <property type="match status" value="1"/>
</dbReference>
<dbReference type="InterPro" id="IPR053967">
    <property type="entry name" value="LlgE_F_G-like_D1"/>
</dbReference>
<dbReference type="InterPro" id="IPR019776">
    <property type="entry name" value="Flagellar_basal_body_rod_CS"/>
</dbReference>
<dbReference type="InterPro" id="IPR010930">
    <property type="entry name" value="Flg_bb/hook_C_dom"/>
</dbReference>
<dbReference type="RefSeq" id="WP_013357442.1">
    <property type="nucleotide sequence ID" value="NZ_CP171471.1"/>
</dbReference>
<dbReference type="PANTHER" id="PTHR30435:SF1">
    <property type="entry name" value="FLAGELLAR HOOK PROTEIN FLGE"/>
    <property type="match status" value="1"/>
</dbReference>
<dbReference type="NCBIfam" id="NF004238">
    <property type="entry name" value="PRK05682.1-1"/>
    <property type="match status" value="1"/>
</dbReference>
<evidence type="ECO:0000313" key="11">
    <source>
        <dbReference type="Proteomes" id="UP000426772"/>
    </source>
</evidence>
<evidence type="ECO:0000259" key="7">
    <source>
        <dbReference type="Pfam" id="PF06429"/>
    </source>
</evidence>
<evidence type="ECO:0000256" key="4">
    <source>
        <dbReference type="ARBA" id="ARBA00023143"/>
    </source>
</evidence>
<organism evidence="10 11">
    <name type="scientific">Pantoea vagans</name>
    <dbReference type="NCBI Taxonomy" id="470934"/>
    <lineage>
        <taxon>Bacteria</taxon>
        <taxon>Pseudomonadati</taxon>
        <taxon>Pseudomonadota</taxon>
        <taxon>Gammaproteobacteria</taxon>
        <taxon>Enterobacterales</taxon>
        <taxon>Erwiniaceae</taxon>
        <taxon>Pantoea</taxon>
    </lineage>
</organism>
<protein>
    <recommendedName>
        <fullName evidence="3 5">Flagellar hook protein FlgE</fullName>
    </recommendedName>
</protein>
<evidence type="ECO:0000256" key="2">
    <source>
        <dbReference type="ARBA" id="ARBA00009677"/>
    </source>
</evidence>
<comment type="subcellular location">
    <subcellularLocation>
        <location evidence="1 5">Bacterial flagellum basal body</location>
    </subcellularLocation>
</comment>
<dbReference type="InterPro" id="IPR037058">
    <property type="entry name" value="Falgellar_hook_FlgE_sf"/>
</dbReference>
<dbReference type="Pfam" id="PF06429">
    <property type="entry name" value="Flg_bbr_C"/>
    <property type="match status" value="1"/>
</dbReference>
<name>A0ABY3LK49_9GAMM</name>
<comment type="function">
    <text evidence="5">A flexible structure which links the flagellar filament to the drive apparatus in the basal body.</text>
</comment>
<sequence>MSFSQAVSGLGAASSNLDVIGNNIANSATAGFKSSTIAFADMFAGSNVGLGTKVAAVIQNFNDGATTTTSRGLDVALSGNGFFRMTDSSGGVFYSRNGQLTLDANRNLVNTQGLNVTGYPASGSPATIQAGANPVALKIPTTQMSARATTTAGLVANLNSTDTTPTVTTFSTANADSYNKKTTATVFDSQGNDHALDMYFVKDTTSNSWTVHTIDGNTGTSAGDFRMAFDTSGKLTSVSKLDATGAVVSTTTDGTVGLTLNVGGANGAVANQPINLSMLGSLQQNTGATTFGSPTQDGYAPGDLTSYAINDDGTITGSYSNQKTQLLGQIVLSSFSNPEGLESKGDNVWQASSASGQAAIGLANTGTFGSLTAGALESSNVDMSKELVNMIVAQRNYQANAQTIKTQDQILNTLVNLR</sequence>
<comment type="caution">
    <text evidence="10">The sequence shown here is derived from an EMBL/GenBank/DDBJ whole genome shotgun (WGS) entry which is preliminary data.</text>
</comment>